<dbReference type="InterPro" id="IPR028963">
    <property type="entry name" value="Imm9"/>
</dbReference>
<organism evidence="1 2">
    <name type="scientific">Hymenobacter lapidiphilus</name>
    <dbReference type="NCBI Taxonomy" id="2608003"/>
    <lineage>
        <taxon>Bacteria</taxon>
        <taxon>Pseudomonadati</taxon>
        <taxon>Bacteroidota</taxon>
        <taxon>Cytophagia</taxon>
        <taxon>Cytophagales</taxon>
        <taxon>Hymenobacteraceae</taxon>
        <taxon>Hymenobacter</taxon>
    </lineage>
</organism>
<name>A0A7Y7PQZ5_9BACT</name>
<accession>A0A7Y7PQZ5</accession>
<dbReference type="Proteomes" id="UP000565521">
    <property type="component" value="Unassembled WGS sequence"/>
</dbReference>
<evidence type="ECO:0000313" key="2">
    <source>
        <dbReference type="Proteomes" id="UP000565521"/>
    </source>
</evidence>
<dbReference type="AlphaFoldDB" id="A0A7Y7PQZ5"/>
<sequence>MTSRVVASSYVINFPDHDFDDNAIMALLKAEADILLQEFAIASLADWEILFHAIYGNRPAIGVATSMPSYIQEKQKLLIIHIPIPTRDIVPWGVDPKQHIRLGVHPNEDKYIKPLPVHFTDFTNQTDYLVDSMRRAIACCFENGFRVNSIPIKAKHSAKSR</sequence>
<dbReference type="RefSeq" id="WP_176908973.1">
    <property type="nucleotide sequence ID" value="NZ_JABKAU010000023.1"/>
</dbReference>
<keyword evidence="2" id="KW-1185">Reference proteome</keyword>
<comment type="caution">
    <text evidence="1">The sequence shown here is derived from an EMBL/GenBank/DDBJ whole genome shotgun (WGS) entry which is preliminary data.</text>
</comment>
<proteinExistence type="predicted"/>
<dbReference type="Pfam" id="PF15587">
    <property type="entry name" value="Imm9"/>
    <property type="match status" value="1"/>
</dbReference>
<dbReference type="EMBL" id="JABKAU010000023">
    <property type="protein sequence ID" value="NVO32087.1"/>
    <property type="molecule type" value="Genomic_DNA"/>
</dbReference>
<protein>
    <submittedName>
        <fullName evidence="1">Uncharacterized protein</fullName>
    </submittedName>
</protein>
<gene>
    <name evidence="1" type="ORF">HW554_12750</name>
</gene>
<reference evidence="1 2" key="1">
    <citation type="submission" date="2020-05" db="EMBL/GenBank/DDBJ databases">
        <title>Hymenobacter terrestris sp. nov. and Hymenobacter lapidiphilus sp. nov., isolated from regoliths in Antarctica.</title>
        <authorList>
            <person name="Sedlacek I."/>
            <person name="Pantucek R."/>
            <person name="Zeman M."/>
            <person name="Holochova P."/>
            <person name="Kralova S."/>
            <person name="Stankova E."/>
            <person name="Sedo O."/>
            <person name="Micenkova L."/>
            <person name="Svec P."/>
            <person name="Gupta V."/>
            <person name="Sood U."/>
            <person name="Korpole U.S."/>
            <person name="Lal R."/>
        </authorList>
    </citation>
    <scope>NUCLEOTIDE SEQUENCE [LARGE SCALE GENOMIC DNA]</scope>
    <source>
        <strain evidence="1 2">P5342</strain>
    </source>
</reference>
<evidence type="ECO:0000313" key="1">
    <source>
        <dbReference type="EMBL" id="NVO32087.1"/>
    </source>
</evidence>